<feature type="domain" description="DUF4422" evidence="4">
    <location>
        <begin position="10"/>
        <end position="250"/>
    </location>
</feature>
<dbReference type="CDD" id="cd04194">
    <property type="entry name" value="GT8_A4GalT_like"/>
    <property type="match status" value="1"/>
</dbReference>
<dbReference type="Gene3D" id="3.90.550.10">
    <property type="entry name" value="Spore Coat Polysaccharide Biosynthesis Protein SpsA, Chain A"/>
    <property type="match status" value="1"/>
</dbReference>
<accession>A0A6N3C0E9</accession>
<evidence type="ECO:0000259" key="4">
    <source>
        <dbReference type="Pfam" id="PF14393"/>
    </source>
</evidence>
<keyword evidence="1" id="KW-0328">Glycosyltransferase</keyword>
<evidence type="ECO:0000313" key="5">
    <source>
        <dbReference type="EMBL" id="VYU06423.1"/>
    </source>
</evidence>
<dbReference type="EMBL" id="CACRTU010000013">
    <property type="protein sequence ID" value="VYU06423.1"/>
    <property type="molecule type" value="Genomic_DNA"/>
</dbReference>
<evidence type="ECO:0000256" key="2">
    <source>
        <dbReference type="ARBA" id="ARBA00022679"/>
    </source>
</evidence>
<sequence length="650" mass="77440">MDKTNNNNIKIYVSCHKESYIPNNGLLYPIQVGAELANKKFDGMLHDNEGDNISFKNKYYCELTAQYWAWKNENAKYYGFFHYRRYLSFNPIKLKEDGWGSIVYDTVSNEALSEMRIDEQCMSNIINQYDVITTIPRNIRRGSKNKHETIYTQYAAENKSHKQEDMDLVIKIIQEKYPEFNEVVREYLNSYEAYECNMFIMKKEIFNEYCNWLFDILEEHEKRGDFSNYSVEQYRVSGFLAERLFGIYYTYLKKNNSIKRCELQKSMFMNTDSEHVLEPAFNDKNVPIVLSANDKFSPYLSTFIESIIDNSSIKFNYDLVVLHKNISNENINIIKEQINSRRNFNIRFFNTEYMLKGTKLFVDKHLSVETYFRLLIQEILPNYSKVLYLDCDMVMNCDPADLYNENIDGYLLAAVKDIDYLGVENSNQDRRDYSKNILKLDNPFEYFQAGVLILNLDEFRKKFTVHELLRVAKSYEWKHHDQDVLNCLCQGKVKFLNQKWNVIMDWKEKKKSRMDILKLAPKDVYNEYMEARKTPNIIHFAGHIKPWIHAQCDFGNHFWKYAKNTPYYEVILSNMMENLIKEKSINLKGVQRNKVEPINNDHHGIYVDGLEEAIYMDGMYIKLINKLNKMFPKGSKKRERMKKFARFFVK</sequence>
<dbReference type="GO" id="GO:0016757">
    <property type="term" value="F:glycosyltransferase activity"/>
    <property type="evidence" value="ECO:0007669"/>
    <property type="project" value="UniProtKB-KW"/>
</dbReference>
<keyword evidence="2" id="KW-0808">Transferase</keyword>
<dbReference type="SUPFAM" id="SSF53448">
    <property type="entry name" value="Nucleotide-diphospho-sugar transferases"/>
    <property type="match status" value="1"/>
</dbReference>
<keyword evidence="3" id="KW-0479">Metal-binding</keyword>
<gene>
    <name evidence="5" type="primary">gspA_2</name>
    <name evidence="5" type="ORF">CBLFYP62_01363</name>
</gene>
<dbReference type="RefSeq" id="WP_421757360.1">
    <property type="nucleotide sequence ID" value="NZ_CACRTU010000013.1"/>
</dbReference>
<protein>
    <submittedName>
        <fullName evidence="5">General stress protein A</fullName>
    </submittedName>
</protein>
<dbReference type="InterPro" id="IPR029044">
    <property type="entry name" value="Nucleotide-diphossugar_trans"/>
</dbReference>
<dbReference type="GO" id="GO:0046872">
    <property type="term" value="F:metal ion binding"/>
    <property type="evidence" value="ECO:0007669"/>
    <property type="project" value="UniProtKB-KW"/>
</dbReference>
<evidence type="ECO:0000256" key="1">
    <source>
        <dbReference type="ARBA" id="ARBA00022676"/>
    </source>
</evidence>
<reference evidence="5" key="1">
    <citation type="submission" date="2019-11" db="EMBL/GenBank/DDBJ databases">
        <authorList>
            <person name="Feng L."/>
        </authorList>
    </citation>
    <scope>NUCLEOTIDE SEQUENCE</scope>
    <source>
        <strain evidence="5">CButyricumLFYP62</strain>
    </source>
</reference>
<dbReference type="PANTHER" id="PTHR13778:SF47">
    <property type="entry name" value="LIPOPOLYSACCHARIDE 1,3-GALACTOSYLTRANSFERASE"/>
    <property type="match status" value="1"/>
</dbReference>
<dbReference type="Pfam" id="PF14393">
    <property type="entry name" value="DUF4422"/>
    <property type="match status" value="1"/>
</dbReference>
<dbReference type="InterPro" id="IPR050748">
    <property type="entry name" value="Glycosyltrans_8_dom-fam"/>
</dbReference>
<dbReference type="PANTHER" id="PTHR13778">
    <property type="entry name" value="GLYCOSYLTRANSFERASE 8 DOMAIN-CONTAINING PROTEIN"/>
    <property type="match status" value="1"/>
</dbReference>
<proteinExistence type="predicted"/>
<name>A0A6N3C0E9_CLOBU</name>
<dbReference type="InterPro" id="IPR002495">
    <property type="entry name" value="Glyco_trans_8"/>
</dbReference>
<dbReference type="AlphaFoldDB" id="A0A6N3C0E9"/>
<organism evidence="5">
    <name type="scientific">Clostridium butyricum</name>
    <dbReference type="NCBI Taxonomy" id="1492"/>
    <lineage>
        <taxon>Bacteria</taxon>
        <taxon>Bacillati</taxon>
        <taxon>Bacillota</taxon>
        <taxon>Clostridia</taxon>
        <taxon>Eubacteriales</taxon>
        <taxon>Clostridiaceae</taxon>
        <taxon>Clostridium</taxon>
    </lineage>
</organism>
<dbReference type="InterPro" id="IPR025536">
    <property type="entry name" value="DUF4422"/>
</dbReference>
<dbReference type="Pfam" id="PF01501">
    <property type="entry name" value="Glyco_transf_8"/>
    <property type="match status" value="1"/>
</dbReference>
<evidence type="ECO:0000256" key="3">
    <source>
        <dbReference type="ARBA" id="ARBA00022723"/>
    </source>
</evidence>